<sequence>MRAALLREIDEWSRSIDENLKQLGAQSKDLKAQVAHLSGLERQQQDLASQDRELSLRSMAELEALEEQERTTGEEPEPLEDQLVLEATSSVLVLDVDWSSFDMSAFPSDWLESPSPSAGPGFFGEIPPPSQGN</sequence>
<evidence type="ECO:0000256" key="1">
    <source>
        <dbReference type="SAM" id="MobiDB-lite"/>
    </source>
</evidence>
<dbReference type="AlphaFoldDB" id="A0A8S8ZFF4"/>
<dbReference type="EMBL" id="NMPR01000365">
    <property type="protein sequence ID" value="KAA8620682.1"/>
    <property type="molecule type" value="Genomic_DNA"/>
</dbReference>
<protein>
    <submittedName>
        <fullName evidence="2">Uncharacterized protein</fullName>
    </submittedName>
</protein>
<dbReference type="VEuPathDB" id="FungiDB:SMAC_09667"/>
<name>A0A8S8ZFF4_SORMA</name>
<dbReference type="Proteomes" id="UP000433876">
    <property type="component" value="Unassembled WGS sequence"/>
</dbReference>
<accession>A0A8S8ZFF4</accession>
<reference evidence="2 3" key="1">
    <citation type="submission" date="2017-07" db="EMBL/GenBank/DDBJ databases">
        <title>Genome sequence of the Sordaria macrospora wild type strain R19027.</title>
        <authorList>
            <person name="Nowrousian M."/>
            <person name="Teichert I."/>
            <person name="Kueck U."/>
        </authorList>
    </citation>
    <scope>NUCLEOTIDE SEQUENCE [LARGE SCALE GENOMIC DNA]</scope>
    <source>
        <strain evidence="2 3">R19027</strain>
        <tissue evidence="2">Mycelium</tissue>
    </source>
</reference>
<proteinExistence type="predicted"/>
<evidence type="ECO:0000313" key="2">
    <source>
        <dbReference type="EMBL" id="KAA8620682.1"/>
    </source>
</evidence>
<comment type="caution">
    <text evidence="2">The sequence shown here is derived from an EMBL/GenBank/DDBJ whole genome shotgun (WGS) entry which is preliminary data.</text>
</comment>
<gene>
    <name evidence="2" type="ORF">SMACR_09667</name>
</gene>
<feature type="region of interest" description="Disordered" evidence="1">
    <location>
        <begin position="105"/>
        <end position="133"/>
    </location>
</feature>
<evidence type="ECO:0000313" key="3">
    <source>
        <dbReference type="Proteomes" id="UP000433876"/>
    </source>
</evidence>
<organism evidence="2 3">
    <name type="scientific">Sordaria macrospora</name>
    <dbReference type="NCBI Taxonomy" id="5147"/>
    <lineage>
        <taxon>Eukaryota</taxon>
        <taxon>Fungi</taxon>
        <taxon>Dikarya</taxon>
        <taxon>Ascomycota</taxon>
        <taxon>Pezizomycotina</taxon>
        <taxon>Sordariomycetes</taxon>
        <taxon>Sordariomycetidae</taxon>
        <taxon>Sordariales</taxon>
        <taxon>Sordariaceae</taxon>
        <taxon>Sordaria</taxon>
    </lineage>
</organism>